<feature type="transmembrane region" description="Helical" evidence="7">
    <location>
        <begin position="379"/>
        <end position="398"/>
    </location>
</feature>
<dbReference type="InterPro" id="IPR036259">
    <property type="entry name" value="MFS_trans_sf"/>
</dbReference>
<feature type="transmembrane region" description="Helical" evidence="7">
    <location>
        <begin position="21"/>
        <end position="43"/>
    </location>
</feature>
<dbReference type="Pfam" id="PF07690">
    <property type="entry name" value="MFS_1"/>
    <property type="match status" value="1"/>
</dbReference>
<evidence type="ECO:0000256" key="4">
    <source>
        <dbReference type="ARBA" id="ARBA00022692"/>
    </source>
</evidence>
<keyword evidence="5 7" id="KW-1133">Transmembrane helix</keyword>
<evidence type="ECO:0000256" key="3">
    <source>
        <dbReference type="ARBA" id="ARBA00022475"/>
    </source>
</evidence>
<name>A0A6J6VV56_9ZZZZ</name>
<reference evidence="8" key="1">
    <citation type="submission" date="2020-05" db="EMBL/GenBank/DDBJ databases">
        <authorList>
            <person name="Chiriac C."/>
            <person name="Salcher M."/>
            <person name="Ghai R."/>
            <person name="Kavagutti S V."/>
        </authorList>
    </citation>
    <scope>NUCLEOTIDE SEQUENCE</scope>
</reference>
<dbReference type="GO" id="GO:0005886">
    <property type="term" value="C:plasma membrane"/>
    <property type="evidence" value="ECO:0007669"/>
    <property type="project" value="UniProtKB-SubCell"/>
</dbReference>
<evidence type="ECO:0000256" key="2">
    <source>
        <dbReference type="ARBA" id="ARBA00022448"/>
    </source>
</evidence>
<dbReference type="SUPFAM" id="SSF103473">
    <property type="entry name" value="MFS general substrate transporter"/>
    <property type="match status" value="1"/>
</dbReference>
<feature type="transmembrane region" description="Helical" evidence="7">
    <location>
        <begin position="109"/>
        <end position="129"/>
    </location>
</feature>
<protein>
    <submittedName>
        <fullName evidence="8">Unannotated protein</fullName>
    </submittedName>
</protein>
<keyword evidence="2" id="KW-0813">Transport</keyword>
<feature type="transmembrane region" description="Helical" evidence="7">
    <location>
        <begin position="353"/>
        <end position="373"/>
    </location>
</feature>
<dbReference type="GO" id="GO:0022857">
    <property type="term" value="F:transmembrane transporter activity"/>
    <property type="evidence" value="ECO:0007669"/>
    <property type="project" value="InterPro"/>
</dbReference>
<dbReference type="PANTHER" id="PTHR23517:SF2">
    <property type="entry name" value="MULTIDRUG RESISTANCE PROTEIN MDTH"/>
    <property type="match status" value="1"/>
</dbReference>
<keyword evidence="3" id="KW-1003">Cell membrane</keyword>
<dbReference type="Gene3D" id="1.20.1250.20">
    <property type="entry name" value="MFS general substrate transporter like domains"/>
    <property type="match status" value="1"/>
</dbReference>
<evidence type="ECO:0000256" key="1">
    <source>
        <dbReference type="ARBA" id="ARBA00004651"/>
    </source>
</evidence>
<dbReference type="PANTHER" id="PTHR23517">
    <property type="entry name" value="RESISTANCE PROTEIN MDTM, PUTATIVE-RELATED-RELATED"/>
    <property type="match status" value="1"/>
</dbReference>
<evidence type="ECO:0000256" key="6">
    <source>
        <dbReference type="ARBA" id="ARBA00023136"/>
    </source>
</evidence>
<proteinExistence type="predicted"/>
<feature type="transmembrane region" description="Helical" evidence="7">
    <location>
        <begin position="218"/>
        <end position="244"/>
    </location>
</feature>
<keyword evidence="4 7" id="KW-0812">Transmembrane</keyword>
<evidence type="ECO:0000256" key="5">
    <source>
        <dbReference type="ARBA" id="ARBA00022989"/>
    </source>
</evidence>
<dbReference type="EMBL" id="CAEZZY010000026">
    <property type="protein sequence ID" value="CAB4774885.1"/>
    <property type="molecule type" value="Genomic_DNA"/>
</dbReference>
<feature type="transmembrane region" description="Helical" evidence="7">
    <location>
        <begin position="250"/>
        <end position="270"/>
    </location>
</feature>
<organism evidence="8">
    <name type="scientific">freshwater metagenome</name>
    <dbReference type="NCBI Taxonomy" id="449393"/>
    <lineage>
        <taxon>unclassified sequences</taxon>
        <taxon>metagenomes</taxon>
        <taxon>ecological metagenomes</taxon>
    </lineage>
</organism>
<dbReference type="AlphaFoldDB" id="A0A6J6VV56"/>
<evidence type="ECO:0000313" key="8">
    <source>
        <dbReference type="EMBL" id="CAB4774885.1"/>
    </source>
</evidence>
<sequence>MQMNLERLRKVAIPDRPELRVLALSTLINTFGNGLFMTIEVIYFTTVVGLSPSKVALALSIAGGISLLFSVPAGHLSDRYGPRNIGAISYIFEGMFLSCLVFVHSYLPFLFINIICGITGTVGQTMRMATISKLGTGEERVNIRAYQRTVTNFGIALGSVIAGIALGINTKSVYQGMLLANALTFILSSLVFLKLPFIAPTVEKSEPLSFEALKDRRFLGATVLNGFMSLHFVLQGVAIPLWIVNETNAPRWWVSVIMVINTIGVVLFQIRVSRGSGDIAVGALQFRRAGFAVAGACLLYALAAGVSTILACSILVLAMCAHVFGELVGSAGSWSIGFGLADEKHQGQYQGVYSLSWGVGGTIGPAFVTAMAITIGQLGWVYMAILFATTGLVMYRLVMKRWLVEQPVTK</sequence>
<keyword evidence="6 7" id="KW-0472">Membrane</keyword>
<dbReference type="InterPro" id="IPR011701">
    <property type="entry name" value="MFS"/>
</dbReference>
<evidence type="ECO:0000256" key="7">
    <source>
        <dbReference type="SAM" id="Phobius"/>
    </source>
</evidence>
<dbReference type="InterPro" id="IPR050171">
    <property type="entry name" value="MFS_Transporters"/>
</dbReference>
<feature type="transmembrane region" description="Helical" evidence="7">
    <location>
        <begin position="323"/>
        <end position="341"/>
    </location>
</feature>
<accession>A0A6J6VV56</accession>
<comment type="subcellular location">
    <subcellularLocation>
        <location evidence="1">Cell membrane</location>
        <topology evidence="1">Multi-pass membrane protein</topology>
    </subcellularLocation>
</comment>
<gene>
    <name evidence="8" type="ORF">UFOPK2928_00381</name>
</gene>
<feature type="transmembrane region" description="Helical" evidence="7">
    <location>
        <begin position="291"/>
        <end position="317"/>
    </location>
</feature>
<feature type="transmembrane region" description="Helical" evidence="7">
    <location>
        <begin position="174"/>
        <end position="197"/>
    </location>
</feature>
<feature type="transmembrane region" description="Helical" evidence="7">
    <location>
        <begin position="150"/>
        <end position="168"/>
    </location>
</feature>